<dbReference type="InterPro" id="IPR029062">
    <property type="entry name" value="Class_I_gatase-like"/>
</dbReference>
<evidence type="ECO:0000256" key="6">
    <source>
        <dbReference type="ARBA" id="ARBA00023049"/>
    </source>
</evidence>
<accession>A0ABR7MCG5</accession>
<dbReference type="GO" id="GO:0004180">
    <property type="term" value="F:carboxypeptidase activity"/>
    <property type="evidence" value="ECO:0007669"/>
    <property type="project" value="UniProtKB-KW"/>
</dbReference>
<evidence type="ECO:0000256" key="2">
    <source>
        <dbReference type="ARBA" id="ARBA00005988"/>
    </source>
</evidence>
<keyword evidence="4" id="KW-0378">Hydrolase</keyword>
<dbReference type="EMBL" id="MBUA01000028">
    <property type="protein sequence ID" value="MBC6492430.1"/>
    <property type="molecule type" value="Genomic_DNA"/>
</dbReference>
<evidence type="ECO:0000259" key="9">
    <source>
        <dbReference type="PROSITE" id="PS52035"/>
    </source>
</evidence>
<keyword evidence="8" id="KW-0732">Signal</keyword>
<comment type="cofactor">
    <cofactor evidence="1">
        <name>Zn(2+)</name>
        <dbReference type="ChEBI" id="CHEBI:29105"/>
    </cofactor>
</comment>
<dbReference type="Proteomes" id="UP000765802">
    <property type="component" value="Unassembled WGS sequence"/>
</dbReference>
<evidence type="ECO:0000256" key="3">
    <source>
        <dbReference type="ARBA" id="ARBA00022670"/>
    </source>
</evidence>
<proteinExistence type="inferred from homology"/>
<evidence type="ECO:0000256" key="5">
    <source>
        <dbReference type="ARBA" id="ARBA00022833"/>
    </source>
</evidence>
<evidence type="ECO:0000313" key="11">
    <source>
        <dbReference type="Proteomes" id="UP000765802"/>
    </source>
</evidence>
<keyword evidence="10" id="KW-0121">Carboxypeptidase</keyword>
<feature type="signal peptide" evidence="8">
    <location>
        <begin position="1"/>
        <end position="19"/>
    </location>
</feature>
<dbReference type="Pfam" id="PF00246">
    <property type="entry name" value="Peptidase_M14"/>
    <property type="match status" value="1"/>
</dbReference>
<dbReference type="RefSeq" id="WP_187257752.1">
    <property type="nucleotide sequence ID" value="NZ_JBHULF010000020.1"/>
</dbReference>
<dbReference type="Gene3D" id="3.40.630.10">
    <property type="entry name" value="Zn peptidases"/>
    <property type="match status" value="1"/>
</dbReference>
<dbReference type="CDD" id="cd06238">
    <property type="entry name" value="M14-like"/>
    <property type="match status" value="1"/>
</dbReference>
<evidence type="ECO:0000256" key="8">
    <source>
        <dbReference type="SAM" id="SignalP"/>
    </source>
</evidence>
<comment type="caution">
    <text evidence="7">Lacks conserved residue(s) required for the propagation of feature annotation.</text>
</comment>
<name>A0ABR7MCG5_9BACT</name>
<dbReference type="PROSITE" id="PS52035">
    <property type="entry name" value="PEPTIDASE_M14"/>
    <property type="match status" value="1"/>
</dbReference>
<dbReference type="SUPFAM" id="SSF52317">
    <property type="entry name" value="Class I glutamine amidotransferase-like"/>
    <property type="match status" value="1"/>
</dbReference>
<reference evidence="10 11" key="1">
    <citation type="submission" date="2016-07" db="EMBL/GenBank/DDBJ databases">
        <title>Genome analysis of Flavihumibacter stibioxidans YS-17.</title>
        <authorList>
            <person name="Shi K."/>
            <person name="Han Y."/>
            <person name="Wang G."/>
        </authorList>
    </citation>
    <scope>NUCLEOTIDE SEQUENCE [LARGE SCALE GENOMIC DNA]</scope>
    <source>
        <strain evidence="10 11">YS-17</strain>
    </source>
</reference>
<keyword evidence="5" id="KW-0862">Zinc</keyword>
<dbReference type="SUPFAM" id="SSF53187">
    <property type="entry name" value="Zn-dependent exopeptidases"/>
    <property type="match status" value="1"/>
</dbReference>
<sequence>MKRFFLSVGTFLTVSVAMAQLQSPEQFMGYKIGTRYTPHYRIVQYFQHLAKEAPSQVRLEQYGESTEGRPLLLATIGSAENMKNVEQVRLNNLRLANATRDRMAPNENAPAIVWLSYNVHGNETSSSEAAMLTAYELANPANTRSQEWLKNTVVLIDPCLNPDGRDRYVSWYTTVLGKNINPQPLAREHREPWPGGRSNHYNFDLNRDWAWQSQVESRARIKKYNTWLPHVHVDFHEQGFNEPYYFAPAAEPIHEVITKWQRDFQTMIGKNHAKYFDKEGWLYFTKERFDLLYPSYGDTYPTYSGSIGMTYEQGGIRAGLGIINEDGDTLTLVDRAMHHFTTGVSTVEITSQNAARVVREFRSYFNNAINSPAGEFKSWVVKNDGTDRVTRLKTLLDQNDVDWSYANPANLTGVNYFTGKQEAFKAETGDIVINNNQPKSNFIKVLFERKTKLTDSATYDITAWSIPFAYGLNSYGLANYMTATTKTAPVAAPSAGSMANAYAYAIKWDGLNSAKFLASALQKNLKVRYAEQPFTSGTTSFEKGTLLVTKAANTGKPVQQLVEESAQQAGAAVFPIVSGFVDKGFDFGSDRVRVINAPKVAMLAGDGVSSLGMGELWHFFDTQLGYPVTITSAADFLRDGMNQFNVLILPDGNYDFFGKKETNDALKDWVRRGGKIIAIENAVAQMARADWGIKLKDGDAKKEEDKSEDYSLLKKYEDRERDWLKNSMPGSIFKVELDHSHPLGFGYPDFYFSLKQDGNIYEFLKDGGWNVGVIKKDNYISGFAGSEIKGKLKDGLLIGAQDMGRGQVIYLADNPIFRSFWENGKLLISNAVFLVGQ</sequence>
<keyword evidence="11" id="KW-1185">Reference proteome</keyword>
<evidence type="ECO:0000256" key="1">
    <source>
        <dbReference type="ARBA" id="ARBA00001947"/>
    </source>
</evidence>
<dbReference type="InterPro" id="IPR000834">
    <property type="entry name" value="Peptidase_M14"/>
</dbReference>
<gene>
    <name evidence="10" type="ORF">BC349_15320</name>
</gene>
<keyword evidence="6" id="KW-0482">Metalloprotease</keyword>
<evidence type="ECO:0000256" key="4">
    <source>
        <dbReference type="ARBA" id="ARBA00022801"/>
    </source>
</evidence>
<dbReference type="PANTHER" id="PTHR11705:SF143">
    <property type="entry name" value="SLL0236 PROTEIN"/>
    <property type="match status" value="1"/>
</dbReference>
<organism evidence="10 11">
    <name type="scientific">Flavihumibacter stibioxidans</name>
    <dbReference type="NCBI Taxonomy" id="1834163"/>
    <lineage>
        <taxon>Bacteria</taxon>
        <taxon>Pseudomonadati</taxon>
        <taxon>Bacteroidota</taxon>
        <taxon>Chitinophagia</taxon>
        <taxon>Chitinophagales</taxon>
        <taxon>Chitinophagaceae</taxon>
        <taxon>Flavihumibacter</taxon>
    </lineage>
</organism>
<dbReference type="PANTHER" id="PTHR11705">
    <property type="entry name" value="PROTEASE FAMILY M14 CARBOXYPEPTIDASE A,B"/>
    <property type="match status" value="1"/>
</dbReference>
<feature type="chain" id="PRO_5046461912" evidence="8">
    <location>
        <begin position="20"/>
        <end position="837"/>
    </location>
</feature>
<evidence type="ECO:0000256" key="7">
    <source>
        <dbReference type="PROSITE-ProRule" id="PRU01379"/>
    </source>
</evidence>
<comment type="similarity">
    <text evidence="2 7">Belongs to the peptidase M14 family.</text>
</comment>
<keyword evidence="3" id="KW-0645">Protease</keyword>
<comment type="caution">
    <text evidence="10">The sequence shown here is derived from an EMBL/GenBank/DDBJ whole genome shotgun (WGS) entry which is preliminary data.</text>
</comment>
<evidence type="ECO:0000313" key="10">
    <source>
        <dbReference type="EMBL" id="MBC6492430.1"/>
    </source>
</evidence>
<dbReference type="SMART" id="SM00631">
    <property type="entry name" value="Zn_pept"/>
    <property type="match status" value="1"/>
</dbReference>
<feature type="domain" description="Peptidase M14" evidence="9">
    <location>
        <begin position="35"/>
        <end position="365"/>
    </location>
</feature>
<protein>
    <submittedName>
        <fullName evidence="10">Zinc carboxypeptidase</fullName>
    </submittedName>
</protein>